<feature type="chain" id="PRO_5002176145" evidence="1">
    <location>
        <begin position="28"/>
        <end position="248"/>
    </location>
</feature>
<dbReference type="STRING" id="1036808.A0A0C3CPG6"/>
<protein>
    <submittedName>
        <fullName evidence="2">Uncharacterized protein</fullName>
    </submittedName>
</protein>
<reference evidence="3" key="2">
    <citation type="submission" date="2015-01" db="EMBL/GenBank/DDBJ databases">
        <title>Evolutionary Origins and Diversification of the Mycorrhizal Mutualists.</title>
        <authorList>
            <consortium name="DOE Joint Genome Institute"/>
            <consortium name="Mycorrhizal Genomics Consortium"/>
            <person name="Kohler A."/>
            <person name="Kuo A."/>
            <person name="Nagy L.G."/>
            <person name="Floudas D."/>
            <person name="Copeland A."/>
            <person name="Barry K.W."/>
            <person name="Cichocki N."/>
            <person name="Veneault-Fourrey C."/>
            <person name="LaButti K."/>
            <person name="Lindquist E.A."/>
            <person name="Lipzen A."/>
            <person name="Lundell T."/>
            <person name="Morin E."/>
            <person name="Murat C."/>
            <person name="Riley R."/>
            <person name="Ohm R."/>
            <person name="Sun H."/>
            <person name="Tunlid A."/>
            <person name="Henrissat B."/>
            <person name="Grigoriev I.V."/>
            <person name="Hibbett D.S."/>
            <person name="Martin F."/>
        </authorList>
    </citation>
    <scope>NUCLEOTIDE SEQUENCE [LARGE SCALE GENOMIC DNA]</scope>
    <source>
        <strain evidence="3">Foug A</strain>
    </source>
</reference>
<accession>A0A0C3CPG6</accession>
<dbReference type="InterPro" id="IPR040521">
    <property type="entry name" value="KDZ"/>
</dbReference>
<gene>
    <name evidence="2" type="ORF">SCLCIDRAFT_12334</name>
</gene>
<keyword evidence="3" id="KW-1185">Reference proteome</keyword>
<dbReference type="OrthoDB" id="2505969at2759"/>
<evidence type="ECO:0000313" key="2">
    <source>
        <dbReference type="EMBL" id="KIM50490.1"/>
    </source>
</evidence>
<proteinExistence type="predicted"/>
<dbReference type="Proteomes" id="UP000053989">
    <property type="component" value="Unassembled WGS sequence"/>
</dbReference>
<evidence type="ECO:0000313" key="3">
    <source>
        <dbReference type="Proteomes" id="UP000053989"/>
    </source>
</evidence>
<dbReference type="AlphaFoldDB" id="A0A0C3CPG6"/>
<dbReference type="Pfam" id="PF18758">
    <property type="entry name" value="KDZ"/>
    <property type="match status" value="1"/>
</dbReference>
<keyword evidence="1" id="KW-0732">Signal</keyword>
<feature type="signal peptide" evidence="1">
    <location>
        <begin position="1"/>
        <end position="27"/>
    </location>
</feature>
<sequence length="248" mass="29025">MSSPMKISSTMVIWVVHQCILLLPSLSAPWPLFDKHIAHVHVSVFRHNVPYHPYLFHQFSHTYDIYLEIVHQVNQNIRVALNHNTREWRLRNECLACFYCLEDEPKLSFDWLVSIDGNNSLKRWDTTLYGTVPQIDHHTPRSTYWLSNEEVDKFKYEVTARQTQPPPAESGAEMYDDDWEVETPDLSKEFNCIDRWRNARADVRKKTFSVFEESGIFLVTCRHHFVLLTCDMGKSSELHQGQVSASNG</sequence>
<name>A0A0C3CPG6_9AGAM</name>
<organism evidence="2 3">
    <name type="scientific">Scleroderma citrinum Foug A</name>
    <dbReference type="NCBI Taxonomy" id="1036808"/>
    <lineage>
        <taxon>Eukaryota</taxon>
        <taxon>Fungi</taxon>
        <taxon>Dikarya</taxon>
        <taxon>Basidiomycota</taxon>
        <taxon>Agaricomycotina</taxon>
        <taxon>Agaricomycetes</taxon>
        <taxon>Agaricomycetidae</taxon>
        <taxon>Boletales</taxon>
        <taxon>Sclerodermatineae</taxon>
        <taxon>Sclerodermataceae</taxon>
        <taxon>Scleroderma</taxon>
    </lineage>
</organism>
<dbReference type="InParanoid" id="A0A0C3CPG6"/>
<dbReference type="EMBL" id="KN822411">
    <property type="protein sequence ID" value="KIM50490.1"/>
    <property type="molecule type" value="Genomic_DNA"/>
</dbReference>
<reference evidence="2 3" key="1">
    <citation type="submission" date="2014-04" db="EMBL/GenBank/DDBJ databases">
        <authorList>
            <consortium name="DOE Joint Genome Institute"/>
            <person name="Kuo A."/>
            <person name="Kohler A."/>
            <person name="Nagy L.G."/>
            <person name="Floudas D."/>
            <person name="Copeland A."/>
            <person name="Barry K.W."/>
            <person name="Cichocki N."/>
            <person name="Veneault-Fourrey C."/>
            <person name="LaButti K."/>
            <person name="Lindquist E.A."/>
            <person name="Lipzen A."/>
            <person name="Lundell T."/>
            <person name="Morin E."/>
            <person name="Murat C."/>
            <person name="Sun H."/>
            <person name="Tunlid A."/>
            <person name="Henrissat B."/>
            <person name="Grigoriev I.V."/>
            <person name="Hibbett D.S."/>
            <person name="Martin F."/>
            <person name="Nordberg H.P."/>
            <person name="Cantor M.N."/>
            <person name="Hua S.X."/>
        </authorList>
    </citation>
    <scope>NUCLEOTIDE SEQUENCE [LARGE SCALE GENOMIC DNA]</scope>
    <source>
        <strain evidence="2 3">Foug A</strain>
    </source>
</reference>
<dbReference type="HOGENOM" id="CLU_1120678_0_0_1"/>
<evidence type="ECO:0000256" key="1">
    <source>
        <dbReference type="SAM" id="SignalP"/>
    </source>
</evidence>